<keyword evidence="1" id="KW-0472">Membrane</keyword>
<organism evidence="2">
    <name type="scientific">Myoviridae sp. ctFPV8</name>
    <dbReference type="NCBI Taxonomy" id="2825068"/>
    <lineage>
        <taxon>Viruses</taxon>
        <taxon>Duplodnaviria</taxon>
        <taxon>Heunggongvirae</taxon>
        <taxon>Uroviricota</taxon>
        <taxon>Caudoviricetes</taxon>
    </lineage>
</organism>
<protein>
    <submittedName>
        <fullName evidence="2">Uncharacterized protein</fullName>
    </submittedName>
</protein>
<name>A0A8S5PBH4_9CAUD</name>
<evidence type="ECO:0000313" key="2">
    <source>
        <dbReference type="EMBL" id="DAE04322.1"/>
    </source>
</evidence>
<reference evidence="2" key="1">
    <citation type="journal article" date="2021" name="Proc. Natl. Acad. Sci. U.S.A.">
        <title>A Catalog of Tens of Thousands of Viruses from Human Metagenomes Reveals Hidden Associations with Chronic Diseases.</title>
        <authorList>
            <person name="Tisza M.J."/>
            <person name="Buck C.B."/>
        </authorList>
    </citation>
    <scope>NUCLEOTIDE SEQUENCE</scope>
    <source>
        <strain evidence="2">CtFPV8</strain>
    </source>
</reference>
<keyword evidence="1" id="KW-1133">Transmembrane helix</keyword>
<accession>A0A8S5PBH4</accession>
<dbReference type="EMBL" id="BK015385">
    <property type="protein sequence ID" value="DAE04322.1"/>
    <property type="molecule type" value="Genomic_DNA"/>
</dbReference>
<proteinExistence type="predicted"/>
<sequence length="31" mass="3743">MIHTEDWYLVMILIFGIFLFCTQIIIKVNNI</sequence>
<evidence type="ECO:0000256" key="1">
    <source>
        <dbReference type="SAM" id="Phobius"/>
    </source>
</evidence>
<keyword evidence="1" id="KW-0812">Transmembrane</keyword>
<feature type="transmembrane region" description="Helical" evidence="1">
    <location>
        <begin position="7"/>
        <end position="26"/>
    </location>
</feature>